<dbReference type="InterPro" id="IPR011032">
    <property type="entry name" value="GroES-like_sf"/>
</dbReference>
<sequence>MKAAVITKPHGPFEFVDRPIPTPGPGQVVLKTKACGICHTDAVVKDNLWGLPYPRVPGHEVIGAVHAVGAGVKAPFNTVGKVFGVGWVGASCGECTNCVKGFRHKCALRVFTGINTDGGLSEYVLANASALVEIPDGMDPAETAPLLCAGFTMFGALRDYGLQPGSFVGIQGIGGLGSLGISMARNMGFRTVAVSTSDSKKDFALSLGAHHFVSTGAGTGVDQINAATGGNGLDAVIITAPFADAVEALLPAMAFRGVVVIVALLDRKLTIDPGMLLTKSIRIAFEIVGAAHQNKECVQFCGAFGIKPLIERFPFDKVGEAYDRMITNKVRFRSVVVFE</sequence>
<evidence type="ECO:0000256" key="1">
    <source>
        <dbReference type="ARBA" id="ARBA00001947"/>
    </source>
</evidence>
<proteinExistence type="inferred from homology"/>
<dbReference type="Proteomes" id="UP001527925">
    <property type="component" value="Unassembled WGS sequence"/>
</dbReference>
<accession>A0ABR4N3X0</accession>
<feature type="domain" description="Enoyl reductase (ER)" evidence="6">
    <location>
        <begin position="11"/>
        <end position="336"/>
    </location>
</feature>
<reference evidence="7 8" key="1">
    <citation type="submission" date="2023-09" db="EMBL/GenBank/DDBJ databases">
        <title>Pangenome analysis of Batrachochytrium dendrobatidis and related Chytrids.</title>
        <authorList>
            <person name="Yacoub M.N."/>
            <person name="Stajich J.E."/>
            <person name="James T.Y."/>
        </authorList>
    </citation>
    <scope>NUCLEOTIDE SEQUENCE [LARGE SCALE GENOMIC DNA]</scope>
    <source>
        <strain evidence="7 8">JEL0888</strain>
    </source>
</reference>
<dbReference type="Pfam" id="PF00107">
    <property type="entry name" value="ADH_zinc_N"/>
    <property type="match status" value="1"/>
</dbReference>
<keyword evidence="5" id="KW-0560">Oxidoreductase</keyword>
<comment type="cofactor">
    <cofactor evidence="1">
        <name>Zn(2+)</name>
        <dbReference type="ChEBI" id="CHEBI:29105"/>
    </cofactor>
</comment>
<evidence type="ECO:0000259" key="6">
    <source>
        <dbReference type="SMART" id="SM00829"/>
    </source>
</evidence>
<dbReference type="InterPro" id="IPR013154">
    <property type="entry name" value="ADH-like_N"/>
</dbReference>
<evidence type="ECO:0000313" key="7">
    <source>
        <dbReference type="EMBL" id="KAL2914188.1"/>
    </source>
</evidence>
<evidence type="ECO:0000313" key="8">
    <source>
        <dbReference type="Proteomes" id="UP001527925"/>
    </source>
</evidence>
<dbReference type="SUPFAM" id="SSF51735">
    <property type="entry name" value="NAD(P)-binding Rossmann-fold domains"/>
    <property type="match status" value="1"/>
</dbReference>
<dbReference type="InterPro" id="IPR020843">
    <property type="entry name" value="ER"/>
</dbReference>
<evidence type="ECO:0000256" key="2">
    <source>
        <dbReference type="ARBA" id="ARBA00008072"/>
    </source>
</evidence>
<dbReference type="InterPro" id="IPR013149">
    <property type="entry name" value="ADH-like_C"/>
</dbReference>
<comment type="similarity">
    <text evidence="2">Belongs to the zinc-containing alcohol dehydrogenase family.</text>
</comment>
<dbReference type="Gene3D" id="3.40.50.720">
    <property type="entry name" value="NAD(P)-binding Rossmann-like Domain"/>
    <property type="match status" value="1"/>
</dbReference>
<gene>
    <name evidence="7" type="ORF">HK105_206281</name>
</gene>
<comment type="caution">
    <text evidence="7">The sequence shown here is derived from an EMBL/GenBank/DDBJ whole genome shotgun (WGS) entry which is preliminary data.</text>
</comment>
<dbReference type="Pfam" id="PF08240">
    <property type="entry name" value="ADH_N"/>
    <property type="match status" value="1"/>
</dbReference>
<dbReference type="SUPFAM" id="SSF50129">
    <property type="entry name" value="GroES-like"/>
    <property type="match status" value="1"/>
</dbReference>
<organism evidence="7 8">
    <name type="scientific">Polyrhizophydium stewartii</name>
    <dbReference type="NCBI Taxonomy" id="2732419"/>
    <lineage>
        <taxon>Eukaryota</taxon>
        <taxon>Fungi</taxon>
        <taxon>Fungi incertae sedis</taxon>
        <taxon>Chytridiomycota</taxon>
        <taxon>Chytridiomycota incertae sedis</taxon>
        <taxon>Chytridiomycetes</taxon>
        <taxon>Rhizophydiales</taxon>
        <taxon>Rhizophydiales incertae sedis</taxon>
        <taxon>Polyrhizophydium</taxon>
    </lineage>
</organism>
<keyword evidence="8" id="KW-1185">Reference proteome</keyword>
<evidence type="ECO:0000256" key="5">
    <source>
        <dbReference type="ARBA" id="ARBA00023002"/>
    </source>
</evidence>
<dbReference type="Gene3D" id="3.90.180.10">
    <property type="entry name" value="Medium-chain alcohol dehydrogenases, catalytic domain"/>
    <property type="match status" value="1"/>
</dbReference>
<evidence type="ECO:0000256" key="4">
    <source>
        <dbReference type="ARBA" id="ARBA00022833"/>
    </source>
</evidence>
<dbReference type="PANTHER" id="PTHR42940">
    <property type="entry name" value="ALCOHOL DEHYDROGENASE 1-RELATED"/>
    <property type="match status" value="1"/>
</dbReference>
<name>A0ABR4N3X0_9FUNG</name>
<evidence type="ECO:0000256" key="3">
    <source>
        <dbReference type="ARBA" id="ARBA00022723"/>
    </source>
</evidence>
<dbReference type="SMART" id="SM00829">
    <property type="entry name" value="PKS_ER"/>
    <property type="match status" value="1"/>
</dbReference>
<keyword evidence="3" id="KW-0479">Metal-binding</keyword>
<dbReference type="InterPro" id="IPR036291">
    <property type="entry name" value="NAD(P)-bd_dom_sf"/>
</dbReference>
<dbReference type="PANTHER" id="PTHR42940:SF7">
    <property type="entry name" value="ALCOHOL DEHYDROGENASE-LIKE N-TERMINAL DOMAIN-CONTAINING PROTEIN"/>
    <property type="match status" value="1"/>
</dbReference>
<protein>
    <recommendedName>
        <fullName evidence="6">Enoyl reductase (ER) domain-containing protein</fullName>
    </recommendedName>
</protein>
<keyword evidence="4" id="KW-0862">Zinc</keyword>
<dbReference type="EMBL" id="JADGIZ020000036">
    <property type="protein sequence ID" value="KAL2914188.1"/>
    <property type="molecule type" value="Genomic_DNA"/>
</dbReference>